<protein>
    <recommendedName>
        <fullName evidence="6">RING-type domain-containing protein</fullName>
    </recommendedName>
</protein>
<dbReference type="InterPro" id="IPR013083">
    <property type="entry name" value="Znf_RING/FYVE/PHD"/>
</dbReference>
<sequence length="252" mass="28059">MVREETWDFVIKGGFNDAGVGRWLRRLSEQKSHLETRDRSDHEPPQSYDNSLGELGATSSINNGSISGDRINRLFSTGNGQLPATVLEARARFLERIRGISVSQNRQEEIASGLTSTEEAVRNSLDSGRVRGISVTRTRRESGSSSEDLLYDLAAVDGFVFQIRSELASSRTLIRRTRGLGPEAIDNLLHEVFSEAEHGGDIRRQCDCSVCLESFNEGDGLLRLHCGHRFHCACLEPWLRTCGDCPYCRATI</sequence>
<dbReference type="SUPFAM" id="SSF57850">
    <property type="entry name" value="RING/U-box"/>
    <property type="match status" value="1"/>
</dbReference>
<dbReference type="SMART" id="SM00184">
    <property type="entry name" value="RING"/>
    <property type="match status" value="1"/>
</dbReference>
<dbReference type="Gene3D" id="3.30.40.10">
    <property type="entry name" value="Zinc/RING finger domain, C3HC4 (zinc finger)"/>
    <property type="match status" value="1"/>
</dbReference>
<keyword evidence="1" id="KW-0479">Metal-binding</keyword>
<feature type="compositionally biased region" description="Basic and acidic residues" evidence="5">
    <location>
        <begin position="33"/>
        <end position="44"/>
    </location>
</feature>
<evidence type="ECO:0000313" key="8">
    <source>
        <dbReference type="Proteomes" id="UP001412067"/>
    </source>
</evidence>
<dbReference type="EMBL" id="JBBWWR010000018">
    <property type="protein sequence ID" value="KAK8943706.1"/>
    <property type="molecule type" value="Genomic_DNA"/>
</dbReference>
<evidence type="ECO:0000256" key="4">
    <source>
        <dbReference type="PROSITE-ProRule" id="PRU00175"/>
    </source>
</evidence>
<dbReference type="Proteomes" id="UP001412067">
    <property type="component" value="Unassembled WGS sequence"/>
</dbReference>
<dbReference type="InterPro" id="IPR051834">
    <property type="entry name" value="RING_finger_E3_ligase"/>
</dbReference>
<dbReference type="PROSITE" id="PS50089">
    <property type="entry name" value="ZF_RING_2"/>
    <property type="match status" value="1"/>
</dbReference>
<evidence type="ECO:0000256" key="3">
    <source>
        <dbReference type="ARBA" id="ARBA00022833"/>
    </source>
</evidence>
<proteinExistence type="predicted"/>
<dbReference type="Pfam" id="PF13639">
    <property type="entry name" value="zf-RING_2"/>
    <property type="match status" value="1"/>
</dbReference>
<dbReference type="CDD" id="cd16454">
    <property type="entry name" value="RING-H2_PA-TM-RING"/>
    <property type="match status" value="1"/>
</dbReference>
<feature type="region of interest" description="Disordered" evidence="5">
    <location>
        <begin position="33"/>
        <end position="63"/>
    </location>
</feature>
<gene>
    <name evidence="7" type="ORF">KSP40_PGU007793</name>
</gene>
<dbReference type="PANTHER" id="PTHR45931">
    <property type="entry name" value="SI:CH211-59O9.10"/>
    <property type="match status" value="1"/>
</dbReference>
<keyword evidence="2 4" id="KW-0863">Zinc-finger</keyword>
<accession>A0ABR2LKT1</accession>
<comment type="caution">
    <text evidence="7">The sequence shown here is derived from an EMBL/GenBank/DDBJ whole genome shotgun (WGS) entry which is preliminary data.</text>
</comment>
<keyword evidence="8" id="KW-1185">Reference proteome</keyword>
<dbReference type="InterPro" id="IPR001841">
    <property type="entry name" value="Znf_RING"/>
</dbReference>
<dbReference type="PANTHER" id="PTHR45931:SF3">
    <property type="entry name" value="RING ZINC FINGER-CONTAINING PROTEIN"/>
    <property type="match status" value="1"/>
</dbReference>
<evidence type="ECO:0000256" key="5">
    <source>
        <dbReference type="SAM" id="MobiDB-lite"/>
    </source>
</evidence>
<keyword evidence="3" id="KW-0862">Zinc</keyword>
<evidence type="ECO:0000256" key="2">
    <source>
        <dbReference type="ARBA" id="ARBA00022771"/>
    </source>
</evidence>
<evidence type="ECO:0000259" key="6">
    <source>
        <dbReference type="PROSITE" id="PS50089"/>
    </source>
</evidence>
<evidence type="ECO:0000313" key="7">
    <source>
        <dbReference type="EMBL" id="KAK8943706.1"/>
    </source>
</evidence>
<reference evidence="7 8" key="1">
    <citation type="journal article" date="2022" name="Nat. Plants">
        <title>Genomes of leafy and leafless Platanthera orchids illuminate the evolution of mycoheterotrophy.</title>
        <authorList>
            <person name="Li M.H."/>
            <person name="Liu K.W."/>
            <person name="Li Z."/>
            <person name="Lu H.C."/>
            <person name="Ye Q.L."/>
            <person name="Zhang D."/>
            <person name="Wang J.Y."/>
            <person name="Li Y.F."/>
            <person name="Zhong Z.M."/>
            <person name="Liu X."/>
            <person name="Yu X."/>
            <person name="Liu D.K."/>
            <person name="Tu X.D."/>
            <person name="Liu B."/>
            <person name="Hao Y."/>
            <person name="Liao X.Y."/>
            <person name="Jiang Y.T."/>
            <person name="Sun W.H."/>
            <person name="Chen J."/>
            <person name="Chen Y.Q."/>
            <person name="Ai Y."/>
            <person name="Zhai J.W."/>
            <person name="Wu S.S."/>
            <person name="Zhou Z."/>
            <person name="Hsiao Y.Y."/>
            <person name="Wu W.L."/>
            <person name="Chen Y.Y."/>
            <person name="Lin Y.F."/>
            <person name="Hsu J.L."/>
            <person name="Li C.Y."/>
            <person name="Wang Z.W."/>
            <person name="Zhao X."/>
            <person name="Zhong W.Y."/>
            <person name="Ma X.K."/>
            <person name="Ma L."/>
            <person name="Huang J."/>
            <person name="Chen G.Z."/>
            <person name="Huang M.Z."/>
            <person name="Huang L."/>
            <person name="Peng D.H."/>
            <person name="Luo Y.B."/>
            <person name="Zou S.Q."/>
            <person name="Chen S.P."/>
            <person name="Lan S."/>
            <person name="Tsai W.C."/>
            <person name="Van de Peer Y."/>
            <person name="Liu Z.J."/>
        </authorList>
    </citation>
    <scope>NUCLEOTIDE SEQUENCE [LARGE SCALE GENOMIC DNA]</scope>
    <source>
        <strain evidence="7">Lor288</strain>
    </source>
</reference>
<feature type="domain" description="RING-type" evidence="6">
    <location>
        <begin position="208"/>
        <end position="249"/>
    </location>
</feature>
<evidence type="ECO:0000256" key="1">
    <source>
        <dbReference type="ARBA" id="ARBA00022723"/>
    </source>
</evidence>
<name>A0ABR2LKT1_9ASPA</name>
<organism evidence="7 8">
    <name type="scientific">Platanthera guangdongensis</name>
    <dbReference type="NCBI Taxonomy" id="2320717"/>
    <lineage>
        <taxon>Eukaryota</taxon>
        <taxon>Viridiplantae</taxon>
        <taxon>Streptophyta</taxon>
        <taxon>Embryophyta</taxon>
        <taxon>Tracheophyta</taxon>
        <taxon>Spermatophyta</taxon>
        <taxon>Magnoliopsida</taxon>
        <taxon>Liliopsida</taxon>
        <taxon>Asparagales</taxon>
        <taxon>Orchidaceae</taxon>
        <taxon>Orchidoideae</taxon>
        <taxon>Orchideae</taxon>
        <taxon>Orchidinae</taxon>
        <taxon>Platanthera</taxon>
    </lineage>
</organism>